<comment type="caution">
    <text evidence="2">The sequence shown here is derived from an EMBL/GenBank/DDBJ whole genome shotgun (WGS) entry which is preliminary data.</text>
</comment>
<dbReference type="Gene3D" id="1.10.890.40">
    <property type="match status" value="1"/>
</dbReference>
<keyword evidence="3" id="KW-1185">Reference proteome</keyword>
<feature type="domain" description="Rap1a immunity protein" evidence="1">
    <location>
        <begin position="44"/>
        <end position="114"/>
    </location>
</feature>
<evidence type="ECO:0000259" key="1">
    <source>
        <dbReference type="Pfam" id="PF18602"/>
    </source>
</evidence>
<dbReference type="EMBL" id="SPUM01000136">
    <property type="protein sequence ID" value="TFW28584.1"/>
    <property type="molecule type" value="Genomic_DNA"/>
</dbReference>
<gene>
    <name evidence="2" type="ORF">E4O92_20900</name>
</gene>
<dbReference type="Proteomes" id="UP000297258">
    <property type="component" value="Unassembled WGS sequence"/>
</dbReference>
<organism evidence="2 3">
    <name type="scientific">Massilia horti</name>
    <dbReference type="NCBI Taxonomy" id="2562153"/>
    <lineage>
        <taxon>Bacteria</taxon>
        <taxon>Pseudomonadati</taxon>
        <taxon>Pseudomonadota</taxon>
        <taxon>Betaproteobacteria</taxon>
        <taxon>Burkholderiales</taxon>
        <taxon>Oxalobacteraceae</taxon>
        <taxon>Telluria group</taxon>
        <taxon>Massilia</taxon>
    </lineage>
</organism>
<reference evidence="2 3" key="1">
    <citation type="submission" date="2019-03" db="EMBL/GenBank/DDBJ databases">
        <title>Draft genome of Massilia hortus sp. nov., a novel bacterial species of the Oxalobacteraceae family.</title>
        <authorList>
            <person name="Peta V."/>
            <person name="Raths R."/>
            <person name="Bucking H."/>
        </authorList>
    </citation>
    <scope>NUCLEOTIDE SEQUENCE [LARGE SCALE GENOMIC DNA]</scope>
    <source>
        <strain evidence="2 3">ONC3</strain>
    </source>
</reference>
<proteinExistence type="predicted"/>
<name>A0A4Y9STM1_9BURK</name>
<dbReference type="OrthoDB" id="9017479at2"/>
<dbReference type="Pfam" id="PF18602">
    <property type="entry name" value="Rap1a"/>
    <property type="match status" value="1"/>
</dbReference>
<dbReference type="InterPro" id="IPR041238">
    <property type="entry name" value="Rap1a"/>
</dbReference>
<dbReference type="AlphaFoldDB" id="A0A4Y9STM1"/>
<sequence length="115" mass="12478">MIFGLLVVVGGYAAGAGKTILFPPQLSSTDFVRQWRGAPGFPADWPPRVQGDKAYAEGYLAAVVDLTQGTKWCSPAQMEPGERDDRVIYAVEKSPTNTNAAKALLDQYVARFPCQ</sequence>
<protein>
    <recommendedName>
        <fullName evidence="1">Rap1a immunity protein domain-containing protein</fullName>
    </recommendedName>
</protein>
<accession>A0A4Y9STM1</accession>
<evidence type="ECO:0000313" key="3">
    <source>
        <dbReference type="Proteomes" id="UP000297258"/>
    </source>
</evidence>
<evidence type="ECO:0000313" key="2">
    <source>
        <dbReference type="EMBL" id="TFW28584.1"/>
    </source>
</evidence>